<evidence type="ECO:0000256" key="1">
    <source>
        <dbReference type="SAM" id="MobiDB-lite"/>
    </source>
</evidence>
<sequence length="277" mass="30597">MRKTFILLTGILLLLGASGCSNTAKSTHQSAPVQTSRKQAKTTYYQNLKKADQKKVKFNFKADQNDYGYFISAKVTNKTDKTIRFNRSKFALKFTDNEVPAVLTGILILKPNQTKKIPGLFQKQNINELAQTNCFITYSHKFKLASTRSTLSNDDLNNLTQASNTSSNQTNNSDKQNDSDNSNNSQTAPANDNSANTTELTEAQARQKLADSGYGDTSDLTAERADGAWNFYNGLGPWIVSDNGDVSYPGNRALDQYQKEHPDSDADTDDSDSDDAE</sequence>
<evidence type="ECO:0000313" key="4">
    <source>
        <dbReference type="Proteomes" id="UP000061546"/>
    </source>
</evidence>
<feature type="region of interest" description="Disordered" evidence="1">
    <location>
        <begin position="153"/>
        <end position="200"/>
    </location>
</feature>
<keyword evidence="2" id="KW-0732">Signal</keyword>
<dbReference type="Proteomes" id="UP000061546">
    <property type="component" value="Chromosome"/>
</dbReference>
<protein>
    <recommendedName>
        <fullName evidence="5">DUF5067 domain-containing protein</fullName>
    </recommendedName>
</protein>
<organism evidence="3 4">
    <name type="scientific">Companilactobacillus heilongjiangensis</name>
    <dbReference type="NCBI Taxonomy" id="1074467"/>
    <lineage>
        <taxon>Bacteria</taxon>
        <taxon>Bacillati</taxon>
        <taxon>Bacillota</taxon>
        <taxon>Bacilli</taxon>
        <taxon>Lactobacillales</taxon>
        <taxon>Lactobacillaceae</taxon>
        <taxon>Companilactobacillus</taxon>
    </lineage>
</organism>
<dbReference type="PROSITE" id="PS51257">
    <property type="entry name" value="PROKAR_LIPOPROTEIN"/>
    <property type="match status" value="1"/>
</dbReference>
<feature type="signal peptide" evidence="2">
    <location>
        <begin position="1"/>
        <end position="23"/>
    </location>
</feature>
<gene>
    <name evidence="3" type="ORF">JP39_11870</name>
</gene>
<reference evidence="3 4" key="1">
    <citation type="submission" date="2015-08" db="EMBL/GenBank/DDBJ databases">
        <title>Genomic sequence of Lactobacillus heilongjiangensis DSM 28069, isolated from Chinese traditional pickle.</title>
        <authorList>
            <person name="Jiang X."/>
            <person name="Zheng B."/>
            <person name="Cheng H."/>
        </authorList>
    </citation>
    <scope>NUCLEOTIDE SEQUENCE [LARGE SCALE GENOMIC DNA]</scope>
    <source>
        <strain evidence="3 4">DSM 28069</strain>
    </source>
</reference>
<feature type="region of interest" description="Disordered" evidence="1">
    <location>
        <begin position="244"/>
        <end position="277"/>
    </location>
</feature>
<dbReference type="RefSeq" id="WP_041498954.1">
    <property type="nucleotide sequence ID" value="NZ_BJDV01000004.1"/>
</dbReference>
<proteinExistence type="predicted"/>
<feature type="compositionally biased region" description="Acidic residues" evidence="1">
    <location>
        <begin position="265"/>
        <end position="277"/>
    </location>
</feature>
<accession>A0A0K2LFB7</accession>
<evidence type="ECO:0000313" key="3">
    <source>
        <dbReference type="EMBL" id="ALB29996.1"/>
    </source>
</evidence>
<feature type="chain" id="PRO_5039143301" description="DUF5067 domain-containing protein" evidence="2">
    <location>
        <begin position="24"/>
        <end position="277"/>
    </location>
</feature>
<dbReference type="KEGG" id="lhi:JP39_11870"/>
<evidence type="ECO:0000256" key="2">
    <source>
        <dbReference type="SAM" id="SignalP"/>
    </source>
</evidence>
<dbReference type="AlphaFoldDB" id="A0A0K2LFB7"/>
<keyword evidence="4" id="KW-1185">Reference proteome</keyword>
<evidence type="ECO:0008006" key="5">
    <source>
        <dbReference type="Google" id="ProtNLM"/>
    </source>
</evidence>
<feature type="compositionally biased region" description="Low complexity" evidence="1">
    <location>
        <begin position="157"/>
        <end position="187"/>
    </location>
</feature>
<feature type="compositionally biased region" description="Polar residues" evidence="1">
    <location>
        <begin position="188"/>
        <end position="200"/>
    </location>
</feature>
<name>A0A0K2LFB7_9LACO</name>
<dbReference type="EMBL" id="CP012559">
    <property type="protein sequence ID" value="ALB29996.1"/>
    <property type="molecule type" value="Genomic_DNA"/>
</dbReference>
<dbReference type="OrthoDB" id="2328441at2"/>